<protein>
    <recommendedName>
        <fullName evidence="4">DUF1207 domain-containing protein</fullName>
    </recommendedName>
</protein>
<comment type="caution">
    <text evidence="2">The sequence shown here is derived from an EMBL/GenBank/DDBJ whole genome shotgun (WGS) entry which is preliminary data.</text>
</comment>
<dbReference type="Proteomes" id="UP000218775">
    <property type="component" value="Unassembled WGS sequence"/>
</dbReference>
<feature type="transmembrane region" description="Helical" evidence="1">
    <location>
        <begin position="20"/>
        <end position="40"/>
    </location>
</feature>
<evidence type="ECO:0000313" key="2">
    <source>
        <dbReference type="EMBL" id="PCI78284.1"/>
    </source>
</evidence>
<organism evidence="2 3">
    <name type="scientific">Aerophobetes bacterium</name>
    <dbReference type="NCBI Taxonomy" id="2030807"/>
    <lineage>
        <taxon>Bacteria</taxon>
        <taxon>Candidatus Aerophobota</taxon>
    </lineage>
</organism>
<gene>
    <name evidence="2" type="ORF">COB21_01265</name>
</gene>
<evidence type="ECO:0000256" key="1">
    <source>
        <dbReference type="SAM" id="Phobius"/>
    </source>
</evidence>
<reference evidence="3" key="1">
    <citation type="submission" date="2017-08" db="EMBL/GenBank/DDBJ databases">
        <title>A dynamic microbial community with high functional redundancy inhabits the cold, oxic subseafloor aquifer.</title>
        <authorList>
            <person name="Tully B.J."/>
            <person name="Wheat C.G."/>
            <person name="Glazer B.T."/>
            <person name="Huber J.A."/>
        </authorList>
    </citation>
    <scope>NUCLEOTIDE SEQUENCE [LARGE SCALE GENOMIC DNA]</scope>
</reference>
<evidence type="ECO:0008006" key="4">
    <source>
        <dbReference type="Google" id="ProtNLM"/>
    </source>
</evidence>
<accession>A0A2A4X704</accession>
<dbReference type="InterPro" id="IPR009599">
    <property type="entry name" value="DUF1207"/>
</dbReference>
<keyword evidence="1" id="KW-0472">Membrane</keyword>
<evidence type="ECO:0000313" key="3">
    <source>
        <dbReference type="Proteomes" id="UP000218775"/>
    </source>
</evidence>
<dbReference type="EMBL" id="NVUK01000007">
    <property type="protein sequence ID" value="PCI78284.1"/>
    <property type="molecule type" value="Genomic_DNA"/>
</dbReference>
<sequence length="401" mass="46289">MKIQFLCPTVISKNFKIKFVVTLFIVFSFYCASPVCIFATTVSRDDPSTHVFSDETDTYLEGYIQALVNAYYYEFGVLVYVENGDVYLYNLPKNELLKTSIIRYISDLPSVKSVTPVSKFPDAKKAKLEKREVKPNVTGVWFPQTTLLYAPMIANPMATVNSVAYRWGDRVLGNDTIAVSVASYFPLYRWNNVFVPGGDLQLNIQAGVWSVFNMWVNYPNESAELMNTDYLLAFPISYAFNKWAYRLRLYHVSTHLGDEYMAHNPDIKRVNPSNEAIDFFVSYQATESVRVYLGPGWVIHTDRTYPFDPFYIEYGGDASFFGYKSYHHKIYGTFFVAAYWRNWQACQWSLDGTYMAGYEWSKLQGLGKKLRLFVNYHHGYSPGQFFKERASYGGIGFMWGF</sequence>
<dbReference type="Pfam" id="PF06727">
    <property type="entry name" value="DUF1207"/>
    <property type="match status" value="1"/>
</dbReference>
<keyword evidence="1" id="KW-1133">Transmembrane helix</keyword>
<keyword evidence="1" id="KW-0812">Transmembrane</keyword>
<name>A0A2A4X704_UNCAE</name>
<proteinExistence type="predicted"/>
<dbReference type="AlphaFoldDB" id="A0A2A4X704"/>